<evidence type="ECO:0000313" key="5">
    <source>
        <dbReference type="EMBL" id="KAJ5320916.1"/>
    </source>
</evidence>
<dbReference type="PANTHER" id="PTHR36681">
    <property type="entry name" value="NUCLEAR GTPASE, GERMINAL CENTER-ASSOCIATED, TANDEM DUPLICATE 3"/>
    <property type="match status" value="1"/>
</dbReference>
<feature type="compositionally biased region" description="Polar residues" evidence="2">
    <location>
        <begin position="72"/>
        <end position="118"/>
    </location>
</feature>
<reference evidence="5" key="1">
    <citation type="submission" date="2022-12" db="EMBL/GenBank/DDBJ databases">
        <authorList>
            <person name="Petersen C."/>
        </authorList>
    </citation>
    <scope>NUCLEOTIDE SEQUENCE</scope>
    <source>
        <strain evidence="5">IBT 21472</strain>
    </source>
</reference>
<dbReference type="CDD" id="cd00882">
    <property type="entry name" value="Ras_like_GTPase"/>
    <property type="match status" value="1"/>
</dbReference>
<feature type="domain" description="Dynamin N-terminal" evidence="3">
    <location>
        <begin position="464"/>
        <end position="682"/>
    </location>
</feature>
<feature type="domain" description="DUF7605" evidence="4">
    <location>
        <begin position="878"/>
        <end position="991"/>
    </location>
</feature>
<feature type="coiled-coil region" evidence="1">
    <location>
        <begin position="699"/>
        <end position="726"/>
    </location>
</feature>
<feature type="compositionally biased region" description="Low complexity" evidence="2">
    <location>
        <begin position="24"/>
        <end position="55"/>
    </location>
</feature>
<dbReference type="AlphaFoldDB" id="A0A9W9PZ49"/>
<dbReference type="Pfam" id="PF00350">
    <property type="entry name" value="Dynamin_N"/>
    <property type="match status" value="1"/>
</dbReference>
<organism evidence="5 6">
    <name type="scientific">Penicillium atrosanguineum</name>
    <dbReference type="NCBI Taxonomy" id="1132637"/>
    <lineage>
        <taxon>Eukaryota</taxon>
        <taxon>Fungi</taxon>
        <taxon>Dikarya</taxon>
        <taxon>Ascomycota</taxon>
        <taxon>Pezizomycotina</taxon>
        <taxon>Eurotiomycetes</taxon>
        <taxon>Eurotiomycetidae</taxon>
        <taxon>Eurotiales</taxon>
        <taxon>Aspergillaceae</taxon>
        <taxon>Penicillium</taxon>
    </lineage>
</organism>
<reference evidence="5" key="2">
    <citation type="journal article" date="2023" name="IMA Fungus">
        <title>Comparative genomic study of the Penicillium genus elucidates a diverse pangenome and 15 lateral gene transfer events.</title>
        <authorList>
            <person name="Petersen C."/>
            <person name="Sorensen T."/>
            <person name="Nielsen M.R."/>
            <person name="Sondergaard T.E."/>
            <person name="Sorensen J.L."/>
            <person name="Fitzpatrick D.A."/>
            <person name="Frisvad J.C."/>
            <person name="Nielsen K.L."/>
        </authorList>
    </citation>
    <scope>NUCLEOTIDE SEQUENCE</scope>
    <source>
        <strain evidence="5">IBT 21472</strain>
    </source>
</reference>
<dbReference type="PANTHER" id="PTHR36681:SF3">
    <property type="entry name" value="NUCLEAR GTPASE, GERMINAL CENTER-ASSOCIATED, TANDEM DUPLICATE 3"/>
    <property type="match status" value="1"/>
</dbReference>
<accession>A0A9W9PZ49</accession>
<keyword evidence="6" id="KW-1185">Reference proteome</keyword>
<evidence type="ECO:0000313" key="6">
    <source>
        <dbReference type="Proteomes" id="UP001147746"/>
    </source>
</evidence>
<evidence type="ECO:0000256" key="1">
    <source>
        <dbReference type="SAM" id="Coils"/>
    </source>
</evidence>
<name>A0A9W9PZ49_9EURO</name>
<sequence>MRVPSSDFNFTLSPGPSSERIFTPSPSQSSSLFGSRPDARTPSSVPSRSSSPASSNGYSQTPPGSIFDGPPHSSTRTFTPAPLLSSNIFGSSPNTRTSTVPARSSSAHLSDNVGQNPFGSPFGGPNTSGTRIFNPPPLLSSSNVDSDYNVRTPTVVPARSSPPGSSGDNGQTALGSIFGGSSAISTRFFTSPPALSGSVFGSSFTVRTSSPRYPGHRSQTASANILDEPQTSGTRIFDPSPALNSVLSGSRPDVRTSSAAPARSSSSDPSGVECQTRSACLFSGPLDSGMIFSGSGLPASAGPSMDFTMAPRLPDPQPSVLPNLNANRNMPRGAPDLPVQTAVPTGHSSFRPRERGISVEIGSVNGLPANRATDLIQDTNFSSTLPVDEDMRGSNRTRDDLFPPDPIDDRNLQANLNVVKVQLQELSRVISECPLSQDPGTRLHKIYQEARKLSEYKDQERRIVGFIGETGAGKSSVINSILDQRDLARSSGAGAACTSVPTEFRYVDEKHPRSYTIEAEFMDEIEVNGLLEELLRSIRRASVPTDRSLAAGENWAEFDAISKRSHRTLKEIFNNRSDLTIEYLSRPGAEIEILQELKALALNRLKSGPGRLSSLQYTAVADDLESCKGKLDRLTNSPGDSNTPALWPFIKLIRVFLELPVLKTGLVLADLPGLRDMNHAREISPEESARGTDPHARRMQNMNAEIKKLESNFDSIEHQQQESQGQGIADRAVNSWENKIQNLYYERRALLMNQRNDSTKRDLAREIYNDERNEAKDIKIFCVGNELYGNPPHRLATKYRNLSGVRELRSYCRSVPAEARMISTLVFIKEQAPALLDSIHQWILTGRDSVIPARAHELRSALEQAERSLRLDFTSGRGHLARTQSELHSEFDNQVMHQLRHFSVAPQAIENLLSLLSHRKEYIIHIFNKTLAQIIQETESTRNHTLNGHNNSSLIADLMLEAYNECSRDGGNGSFERRKNIMRDHLTNMQLYRKYTDSVQSSYLAASNEPFATLRDQLHEQIEMIARDLRGVVVPVGEVSEPEKAPELVRKLEAKLGTLNQGLHNTLALLRR</sequence>
<feature type="compositionally biased region" description="Polar residues" evidence="2">
    <location>
        <begin position="208"/>
        <end position="234"/>
    </location>
</feature>
<feature type="compositionally biased region" description="Polar residues" evidence="2">
    <location>
        <begin position="139"/>
        <end position="152"/>
    </location>
</feature>
<feature type="compositionally biased region" description="Low complexity" evidence="2">
    <location>
        <begin position="257"/>
        <end position="270"/>
    </location>
</feature>
<evidence type="ECO:0008006" key="7">
    <source>
        <dbReference type="Google" id="ProtNLM"/>
    </source>
</evidence>
<feature type="compositionally biased region" description="Polar residues" evidence="2">
    <location>
        <begin position="1"/>
        <end position="16"/>
    </location>
</feature>
<feature type="region of interest" description="Disordered" evidence="2">
    <location>
        <begin position="385"/>
        <end position="408"/>
    </location>
</feature>
<feature type="region of interest" description="Disordered" evidence="2">
    <location>
        <begin position="208"/>
        <end position="274"/>
    </location>
</feature>
<feature type="compositionally biased region" description="Basic and acidic residues" evidence="2">
    <location>
        <begin position="389"/>
        <end position="408"/>
    </location>
</feature>
<feature type="region of interest" description="Disordered" evidence="2">
    <location>
        <begin position="1"/>
        <end position="174"/>
    </location>
</feature>
<evidence type="ECO:0000259" key="4">
    <source>
        <dbReference type="Pfam" id="PF24564"/>
    </source>
</evidence>
<comment type="caution">
    <text evidence="5">The sequence shown here is derived from an EMBL/GenBank/DDBJ whole genome shotgun (WGS) entry which is preliminary data.</text>
</comment>
<keyword evidence="1" id="KW-0175">Coiled coil</keyword>
<gene>
    <name evidence="5" type="ORF">N7476_003918</name>
</gene>
<dbReference type="SUPFAM" id="SSF52540">
    <property type="entry name" value="P-loop containing nucleoside triphosphate hydrolases"/>
    <property type="match status" value="1"/>
</dbReference>
<protein>
    <recommendedName>
        <fullName evidence="7">G domain-containing protein</fullName>
    </recommendedName>
</protein>
<dbReference type="Pfam" id="PF24564">
    <property type="entry name" value="DUF7605"/>
    <property type="match status" value="1"/>
</dbReference>
<proteinExistence type="predicted"/>
<dbReference type="InterPro" id="IPR045063">
    <property type="entry name" value="Dynamin_N"/>
</dbReference>
<dbReference type="InterPro" id="IPR056024">
    <property type="entry name" value="DUF7605"/>
</dbReference>
<evidence type="ECO:0000256" key="2">
    <source>
        <dbReference type="SAM" id="MobiDB-lite"/>
    </source>
</evidence>
<dbReference type="InterPro" id="IPR027417">
    <property type="entry name" value="P-loop_NTPase"/>
</dbReference>
<dbReference type="EMBL" id="JAPZBO010000003">
    <property type="protein sequence ID" value="KAJ5320916.1"/>
    <property type="molecule type" value="Genomic_DNA"/>
</dbReference>
<evidence type="ECO:0000259" key="3">
    <source>
        <dbReference type="Pfam" id="PF00350"/>
    </source>
</evidence>
<feature type="compositionally biased region" description="Polar residues" evidence="2">
    <location>
        <begin position="162"/>
        <end position="174"/>
    </location>
</feature>
<dbReference type="Gene3D" id="3.40.50.300">
    <property type="entry name" value="P-loop containing nucleotide triphosphate hydrolases"/>
    <property type="match status" value="1"/>
</dbReference>
<dbReference type="Proteomes" id="UP001147746">
    <property type="component" value="Unassembled WGS sequence"/>
</dbReference>